<protein>
    <submittedName>
        <fullName evidence="1">Uncharacterized protein</fullName>
    </submittedName>
</protein>
<evidence type="ECO:0000313" key="2">
    <source>
        <dbReference type="Proteomes" id="UP000324800"/>
    </source>
</evidence>
<dbReference type="AlphaFoldDB" id="A0A5J4S5Q8"/>
<organism evidence="1 2">
    <name type="scientific">Streblomastix strix</name>
    <dbReference type="NCBI Taxonomy" id="222440"/>
    <lineage>
        <taxon>Eukaryota</taxon>
        <taxon>Metamonada</taxon>
        <taxon>Preaxostyla</taxon>
        <taxon>Oxymonadida</taxon>
        <taxon>Streblomastigidae</taxon>
        <taxon>Streblomastix</taxon>
    </lineage>
</organism>
<proteinExistence type="predicted"/>
<dbReference type="EMBL" id="SNRW01040883">
    <property type="protein sequence ID" value="KAA6340795.1"/>
    <property type="molecule type" value="Genomic_DNA"/>
</dbReference>
<sequence length="49" mass="5535">TLLRCSIAQPLALPLDEILPDGRGIEPIDNTRARSDMIYIDQYDNDDMS</sequence>
<reference evidence="1 2" key="1">
    <citation type="submission" date="2019-03" db="EMBL/GenBank/DDBJ databases">
        <title>Single cell metagenomics reveals metabolic interactions within the superorganism composed of flagellate Streblomastix strix and complex community of Bacteroidetes bacteria on its surface.</title>
        <authorList>
            <person name="Treitli S.C."/>
            <person name="Kolisko M."/>
            <person name="Husnik F."/>
            <person name="Keeling P."/>
            <person name="Hampl V."/>
        </authorList>
    </citation>
    <scope>NUCLEOTIDE SEQUENCE [LARGE SCALE GENOMIC DNA]</scope>
    <source>
        <strain evidence="1">ST1C</strain>
    </source>
</reference>
<name>A0A5J4S5Q8_9EUKA</name>
<comment type="caution">
    <text evidence="1">The sequence shown here is derived from an EMBL/GenBank/DDBJ whole genome shotgun (WGS) entry which is preliminary data.</text>
</comment>
<dbReference type="Proteomes" id="UP000324800">
    <property type="component" value="Unassembled WGS sequence"/>
</dbReference>
<feature type="non-terminal residue" evidence="1">
    <location>
        <position position="1"/>
    </location>
</feature>
<accession>A0A5J4S5Q8</accession>
<gene>
    <name evidence="1" type="ORF">EZS28_052511</name>
</gene>
<evidence type="ECO:0000313" key="1">
    <source>
        <dbReference type="EMBL" id="KAA6340795.1"/>
    </source>
</evidence>